<protein>
    <submittedName>
        <fullName evidence="1">Uncharacterized protein</fullName>
    </submittedName>
</protein>
<dbReference type="AlphaFoldDB" id="A0A2C6KNW4"/>
<gene>
    <name evidence="1" type="ORF">CSUI_007364</name>
</gene>
<dbReference type="GeneID" id="94430721"/>
<dbReference type="EMBL" id="MIGC01003873">
    <property type="protein sequence ID" value="PHJ18809.1"/>
    <property type="molecule type" value="Genomic_DNA"/>
</dbReference>
<proteinExistence type="predicted"/>
<evidence type="ECO:0000313" key="1">
    <source>
        <dbReference type="EMBL" id="PHJ18809.1"/>
    </source>
</evidence>
<dbReference type="VEuPathDB" id="ToxoDB:CSUI_007364"/>
<dbReference type="Proteomes" id="UP000221165">
    <property type="component" value="Unassembled WGS sequence"/>
</dbReference>
<evidence type="ECO:0000313" key="2">
    <source>
        <dbReference type="Proteomes" id="UP000221165"/>
    </source>
</evidence>
<sequence>MKEQQTASTSVVPGRFRLMAGAKELMYENCNIPIPFWGAGNKEPPLLCYPGETVPRKRMPRLLEKRALTWKMSYRGSSSGTPGRCPL</sequence>
<accession>A0A2C6KNW4</accession>
<dbReference type="RefSeq" id="XP_067920514.1">
    <property type="nucleotide sequence ID" value="XM_068067510.1"/>
</dbReference>
<keyword evidence="2" id="KW-1185">Reference proteome</keyword>
<comment type="caution">
    <text evidence="1">The sequence shown here is derived from an EMBL/GenBank/DDBJ whole genome shotgun (WGS) entry which is preliminary data.</text>
</comment>
<name>A0A2C6KNW4_9APIC</name>
<organism evidence="1 2">
    <name type="scientific">Cystoisospora suis</name>
    <dbReference type="NCBI Taxonomy" id="483139"/>
    <lineage>
        <taxon>Eukaryota</taxon>
        <taxon>Sar</taxon>
        <taxon>Alveolata</taxon>
        <taxon>Apicomplexa</taxon>
        <taxon>Conoidasida</taxon>
        <taxon>Coccidia</taxon>
        <taxon>Eucoccidiorida</taxon>
        <taxon>Eimeriorina</taxon>
        <taxon>Sarcocystidae</taxon>
        <taxon>Cystoisospora</taxon>
    </lineage>
</organism>
<reference evidence="1 2" key="1">
    <citation type="journal article" date="2017" name="Int. J. Parasitol.">
        <title>The genome of the protozoan parasite Cystoisospora suis and a reverse vaccinology approach to identify vaccine candidates.</title>
        <authorList>
            <person name="Palmieri N."/>
            <person name="Shrestha A."/>
            <person name="Ruttkowski B."/>
            <person name="Beck T."/>
            <person name="Vogl C."/>
            <person name="Tomley F."/>
            <person name="Blake D.P."/>
            <person name="Joachim A."/>
        </authorList>
    </citation>
    <scope>NUCLEOTIDE SEQUENCE [LARGE SCALE GENOMIC DNA]</scope>
    <source>
        <strain evidence="1 2">Wien I</strain>
    </source>
</reference>